<dbReference type="SUPFAM" id="SSF55753">
    <property type="entry name" value="Actin depolymerizing proteins"/>
    <property type="match status" value="1"/>
</dbReference>
<protein>
    <recommendedName>
        <fullName evidence="1">ADF-H domain-containing protein</fullName>
    </recommendedName>
</protein>
<keyword evidence="3" id="KW-1185">Reference proteome</keyword>
<evidence type="ECO:0000313" key="3">
    <source>
        <dbReference type="Proteomes" id="UP000283210"/>
    </source>
</evidence>
<proteinExistence type="predicted"/>
<reference evidence="2 3" key="1">
    <citation type="submission" date="2018-11" db="EMBL/GenBank/DDBJ databases">
        <authorList>
            <person name="Lopez-Roques C."/>
            <person name="Donnadieu C."/>
            <person name="Bouchez O."/>
            <person name="Klopp C."/>
            <person name="Cabau C."/>
            <person name="Zahm M."/>
        </authorList>
    </citation>
    <scope>NUCLEOTIDE SEQUENCE [LARGE SCALE GENOMIC DNA]</scope>
    <source>
        <strain evidence="2">RS831</strain>
        <tissue evidence="2">Whole body</tissue>
    </source>
</reference>
<dbReference type="EMBL" id="CM012459">
    <property type="protein sequence ID" value="RVE56490.1"/>
    <property type="molecule type" value="Genomic_DNA"/>
</dbReference>
<accession>A0A437C1V3</accession>
<evidence type="ECO:0000259" key="1">
    <source>
        <dbReference type="Pfam" id="PF00241"/>
    </source>
</evidence>
<dbReference type="Gene3D" id="3.40.20.10">
    <property type="entry name" value="Severin"/>
    <property type="match status" value="1"/>
</dbReference>
<organism evidence="2 3">
    <name type="scientific">Oryzias javanicus</name>
    <name type="common">Javanese ricefish</name>
    <name type="synonym">Aplocheilus javanicus</name>
    <dbReference type="NCBI Taxonomy" id="123683"/>
    <lineage>
        <taxon>Eukaryota</taxon>
        <taxon>Metazoa</taxon>
        <taxon>Chordata</taxon>
        <taxon>Craniata</taxon>
        <taxon>Vertebrata</taxon>
        <taxon>Euteleostomi</taxon>
        <taxon>Actinopterygii</taxon>
        <taxon>Neopterygii</taxon>
        <taxon>Teleostei</taxon>
        <taxon>Neoteleostei</taxon>
        <taxon>Acanthomorphata</taxon>
        <taxon>Ovalentaria</taxon>
        <taxon>Atherinomorphae</taxon>
        <taxon>Beloniformes</taxon>
        <taxon>Adrianichthyidae</taxon>
        <taxon>Oryziinae</taxon>
        <taxon>Oryzias</taxon>
    </lineage>
</organism>
<dbReference type="Proteomes" id="UP000283210">
    <property type="component" value="Chromosome 23"/>
</dbReference>
<dbReference type="AlphaFoldDB" id="A0A437C1V3"/>
<dbReference type="InterPro" id="IPR002108">
    <property type="entry name" value="ADF-H"/>
</dbReference>
<dbReference type="Pfam" id="PF00241">
    <property type="entry name" value="Cofilin_ADF"/>
    <property type="match status" value="1"/>
</dbReference>
<dbReference type="InterPro" id="IPR029006">
    <property type="entry name" value="ADF-H/Gelsolin-like_dom_sf"/>
</dbReference>
<dbReference type="GO" id="GO:0003779">
    <property type="term" value="F:actin binding"/>
    <property type="evidence" value="ECO:0007669"/>
    <property type="project" value="InterPro"/>
</dbReference>
<name>A0A437C1V3_ORYJA</name>
<sequence length="155" mass="17745">MAVKMTSVAKNMILEIYCPDGGGDPGERLRFVVLEYINGQIDVAVVFRQTELDGSDVFTFFQGLLDPKRARFILYDCHFQTADSSRRQELLLVTWIPKSAPSEELSACMILRKPFHQMLPGLRLEFQLKEPVSRNYFGQQLGKDVIRVEDKDISD</sequence>
<feature type="domain" description="ADF-H" evidence="1">
    <location>
        <begin position="29"/>
        <end position="130"/>
    </location>
</feature>
<reference evidence="2 3" key="2">
    <citation type="submission" date="2019-01" db="EMBL/GenBank/DDBJ databases">
        <title>A chromosome length genome reference of the Java medaka (oryzias javanicus).</title>
        <authorList>
            <person name="Herpin A."/>
            <person name="Takehana Y."/>
            <person name="Naruse K."/>
            <person name="Ansai S."/>
            <person name="Kawaguchi M."/>
        </authorList>
    </citation>
    <scope>NUCLEOTIDE SEQUENCE [LARGE SCALE GENOMIC DNA]</scope>
    <source>
        <strain evidence="2">RS831</strain>
        <tissue evidence="2">Whole body</tissue>
    </source>
</reference>
<dbReference type="OrthoDB" id="10249245at2759"/>
<gene>
    <name evidence="2" type="ORF">OJAV_G00221710</name>
</gene>
<evidence type="ECO:0000313" key="2">
    <source>
        <dbReference type="EMBL" id="RVE56490.1"/>
    </source>
</evidence>